<keyword evidence="10" id="KW-0786">Thiamine pyrophosphate</keyword>
<dbReference type="SUPFAM" id="SSF52777">
    <property type="entry name" value="CoA-dependent acyltransferases"/>
    <property type="match status" value="1"/>
</dbReference>
<dbReference type="EC" id="1.2.4.2" evidence="6"/>
<dbReference type="InterPro" id="IPR023213">
    <property type="entry name" value="CAT-like_dom_sf"/>
</dbReference>
<comment type="function">
    <text evidence="3">E1 component of the 2-oxoglutarate dehydrogenase (OGDH) complex which catalyzes the decarboxylation of 2-oxoglutarate, the first step in the conversion of 2-oxoglutarate to succinyl-CoA and CO(2).</text>
</comment>
<dbReference type="GO" id="GO:0045252">
    <property type="term" value="C:oxoglutarate dehydrogenase complex"/>
    <property type="evidence" value="ECO:0007669"/>
    <property type="project" value="TreeGrafter"/>
</dbReference>
<comment type="cofactor">
    <cofactor evidence="2">
        <name>thiamine diphosphate</name>
        <dbReference type="ChEBI" id="CHEBI:58937"/>
    </cofactor>
</comment>
<dbReference type="PIRSF" id="PIRSF000157">
    <property type="entry name" value="Oxoglu_dh_E1"/>
    <property type="match status" value="1"/>
</dbReference>
<dbReference type="Pfam" id="PF00676">
    <property type="entry name" value="E1_dh"/>
    <property type="match status" value="1"/>
</dbReference>
<dbReference type="Gene3D" id="3.30.559.10">
    <property type="entry name" value="Chloramphenicol acetyltransferase-like domain"/>
    <property type="match status" value="1"/>
</dbReference>
<comment type="pathway">
    <text evidence="4">Carbohydrate metabolism; tricarboxylic acid cycle; succinyl-CoA from 2-oxoglutarate (dehydrogenase route): step 1/1.</text>
</comment>
<dbReference type="Pfam" id="PF00198">
    <property type="entry name" value="2-oxoacid_dh"/>
    <property type="match status" value="1"/>
</dbReference>
<evidence type="ECO:0000256" key="6">
    <source>
        <dbReference type="ARBA" id="ARBA00012280"/>
    </source>
</evidence>
<dbReference type="CDD" id="cd02016">
    <property type="entry name" value="TPP_E1_OGDC_like"/>
    <property type="match status" value="1"/>
</dbReference>
<dbReference type="InterPro" id="IPR031717">
    <property type="entry name" value="ODO-1/KGD_C"/>
</dbReference>
<dbReference type="NCBIfam" id="NF006914">
    <property type="entry name" value="PRK09404.1"/>
    <property type="match status" value="1"/>
</dbReference>
<dbReference type="InterPro" id="IPR032106">
    <property type="entry name" value="2-oxogl_dehyd_N"/>
</dbReference>
<dbReference type="GO" id="GO:0004149">
    <property type="term" value="F:dihydrolipoyllysine-residue succinyltransferase activity"/>
    <property type="evidence" value="ECO:0007669"/>
    <property type="project" value="UniProtKB-EC"/>
</dbReference>
<comment type="caution">
    <text evidence="15">The sequence shown here is derived from an EMBL/GenBank/DDBJ whole genome shotgun (WGS) entry which is preliminary data.</text>
</comment>
<dbReference type="Pfam" id="PF02779">
    <property type="entry name" value="Transket_pyr"/>
    <property type="match status" value="1"/>
</dbReference>
<evidence type="ECO:0000256" key="1">
    <source>
        <dbReference type="ARBA" id="ARBA00001946"/>
    </source>
</evidence>
<sequence length="1259" mass="140077">MSSLGFNTGYIEEIYKQYLDDPQSVSESWRDFFADYEPDASFVAASTPASDATPDTVSASSDASAKTPESDSASEAASDTTSVPAPDAATVDVPKQPARPAGDGAVAPVTPASAPSVADNVEVQAMRGASAKIVENMEDSLGVPTATSARTMPVKLLLENRKLLNDYQRRVGGEKVSFTHIIAYALVQSMKKYPDMYSTFQRDEEGTPQHIQPNQINLGLAIDIERRGKRTLLVPNVKDAGSMTFAEFLGTYNDLINRARNGDLQLSDFQNTTATLTNPGMIGTSMSVARLMPGQGVIVGAGAIGYPPEYRGYPSEVVSKSGVSPVMTLTSTYDHRVIQGATSGKFLNHIEHLLAGEDDFYRTVFADLGVPYQPFEMSADTTPQLGVREPGDDLDMTEKQAAVLQLIRAYRVRGHLQADVNPLGYEWRYHPELDPATYGLTVWDLDREFITGGLGGEEMLPLREILSILREAYTRKIGSAFMHLSDPDEKTWLQDRVEPMRNADPLSNEERRHIMKRLNAAEAFERFLHTKYIGHKRFSLEGSETMIPIIDTLLSDAAANGMEEVVIGMAHRGRLNVLANIIGKPYEQIFSEFEGNIDPSTTQGSGDVKYHLGAEGSFTGFTDDDIRVTLASNPSHLEAVNPVVQGMVRAKQDRLRNHDPAAEDDALDTAFPLLIHGDAAFAGQGVVAETLNLSQLLGYKTGGTVHLVINNQIGFTTVPEDARSSTYATDIARAIEAPIFHVNGDDPEACVRIARLALEYRQRFNKDVVIDMMCYRVHGHNEGDEPTFTQPLLYEKIEEKRSPRKLYTEQLLRRGEVEPDEAEQMLDDYRGRLQEAFERTKDLEEKDAEKIVEDRAQRTADAELPAVDTPANYDHLERVVEALTDLPEDFDVHRKLRRQFGKRRDLFHDKERIDWAFAESLAMGSLLQEGTPIRMSGQDTRRATFSQRHAVLIDQEDGSEYTPLNNLSDEQAKLLIYDSLLSEYAACGFEYGYSVEEPSALVVWEAQFGDFANGAQIVWDQFVSSAEQKWGQTSSLVALLPHGYEGQGPEHSSARLERYLQMCAEQNMIVANFSTPANYFHALRRQVKRDANKPLLIMTPKSLLRHPLCVSTPDDLTSGGVQEVIPATADPLGVKRHVFCSGKVYYDLVRALEDHEDLRDQIAISRIEQFYPFPKEDVREELKRYQSAQDVIWLQEEPANMGAWSFLQPRLNALLEALHGTCEERAQYIGRPASASPATGSAKVHKREQENFIADVLDV</sequence>
<evidence type="ECO:0000313" key="16">
    <source>
        <dbReference type="Proteomes" id="UP000221024"/>
    </source>
</evidence>
<feature type="region of interest" description="Disordered" evidence="13">
    <location>
        <begin position="45"/>
        <end position="111"/>
    </location>
</feature>
<protein>
    <recommendedName>
        <fullName evidence="6">oxoglutarate dehydrogenase (succinyl-transferring)</fullName>
        <ecNumber evidence="6">1.2.4.2</ecNumber>
    </recommendedName>
</protein>
<dbReference type="NCBIfam" id="TIGR00239">
    <property type="entry name" value="2oxo_dh_E1"/>
    <property type="match status" value="1"/>
</dbReference>
<evidence type="ECO:0000259" key="14">
    <source>
        <dbReference type="SMART" id="SM00861"/>
    </source>
</evidence>
<dbReference type="GO" id="GO:0004591">
    <property type="term" value="F:oxoglutarate dehydrogenase (succinyl-transferring) activity"/>
    <property type="evidence" value="ECO:0007669"/>
    <property type="project" value="UniProtKB-EC"/>
</dbReference>
<evidence type="ECO:0000256" key="13">
    <source>
        <dbReference type="SAM" id="MobiDB-lite"/>
    </source>
</evidence>
<keyword evidence="11" id="KW-0511">Multifunctional enzyme</keyword>
<comment type="cofactor">
    <cofactor evidence="1">
        <name>Mg(2+)</name>
        <dbReference type="ChEBI" id="CHEBI:18420"/>
    </cofactor>
</comment>
<accession>A0A2H3NNH9</accession>
<comment type="similarity">
    <text evidence="5">Belongs to the alpha-ketoglutarate dehydrogenase family.</text>
</comment>
<evidence type="ECO:0000256" key="5">
    <source>
        <dbReference type="ARBA" id="ARBA00006936"/>
    </source>
</evidence>
<evidence type="ECO:0000256" key="12">
    <source>
        <dbReference type="ARBA" id="ARBA00052761"/>
    </source>
</evidence>
<dbReference type="GO" id="GO:0016829">
    <property type="term" value="F:lyase activity"/>
    <property type="evidence" value="ECO:0007669"/>
    <property type="project" value="UniProtKB-KW"/>
</dbReference>
<evidence type="ECO:0000256" key="9">
    <source>
        <dbReference type="ARBA" id="ARBA00023002"/>
    </source>
</evidence>
<dbReference type="Pfam" id="PF16078">
    <property type="entry name" value="2-oxogl_dehyd_N"/>
    <property type="match status" value="1"/>
</dbReference>
<dbReference type="RefSeq" id="WP_098061487.1">
    <property type="nucleotide sequence ID" value="NZ_PDEP01000003.1"/>
</dbReference>
<reference evidence="15 16" key="1">
    <citation type="submission" date="2017-10" db="EMBL/GenBank/DDBJ databases">
        <title>Draft genome of Longimonas halophila.</title>
        <authorList>
            <person name="Goh K.M."/>
            <person name="Shamsir M.S."/>
            <person name="Lim S.W."/>
        </authorList>
    </citation>
    <scope>NUCLEOTIDE SEQUENCE [LARGE SCALE GENOMIC DNA]</scope>
    <source>
        <strain evidence="15 16">KCTC 42399</strain>
    </source>
</reference>
<evidence type="ECO:0000256" key="10">
    <source>
        <dbReference type="ARBA" id="ARBA00023052"/>
    </source>
</evidence>
<feature type="compositionally biased region" description="Polar residues" evidence="13">
    <location>
        <begin position="47"/>
        <end position="64"/>
    </location>
</feature>
<evidence type="ECO:0000256" key="4">
    <source>
        <dbReference type="ARBA" id="ARBA00004813"/>
    </source>
</evidence>
<dbReference type="InterPro" id="IPR005475">
    <property type="entry name" value="Transketolase-like_Pyr-bd"/>
</dbReference>
<dbReference type="InterPro" id="IPR042179">
    <property type="entry name" value="KGD_C_sf"/>
</dbReference>
<keyword evidence="16" id="KW-1185">Reference proteome</keyword>
<dbReference type="PANTHER" id="PTHR23152">
    <property type="entry name" value="2-OXOGLUTARATE DEHYDROGENASE"/>
    <property type="match status" value="1"/>
</dbReference>
<dbReference type="UniPathway" id="UPA00223">
    <property type="reaction ID" value="UER00997"/>
</dbReference>
<organism evidence="15 16">
    <name type="scientific">Longimonas halophila</name>
    <dbReference type="NCBI Taxonomy" id="1469170"/>
    <lineage>
        <taxon>Bacteria</taxon>
        <taxon>Pseudomonadati</taxon>
        <taxon>Rhodothermota</taxon>
        <taxon>Rhodothermia</taxon>
        <taxon>Rhodothermales</taxon>
        <taxon>Salisaetaceae</taxon>
        <taxon>Longimonas</taxon>
    </lineage>
</organism>
<dbReference type="GO" id="GO:0046872">
    <property type="term" value="F:metal ion binding"/>
    <property type="evidence" value="ECO:0007669"/>
    <property type="project" value="UniProtKB-KW"/>
</dbReference>
<evidence type="ECO:0000313" key="15">
    <source>
        <dbReference type="EMBL" id="PEN08446.1"/>
    </source>
</evidence>
<dbReference type="GO" id="GO:0030976">
    <property type="term" value="F:thiamine pyrophosphate binding"/>
    <property type="evidence" value="ECO:0007669"/>
    <property type="project" value="InterPro"/>
</dbReference>
<dbReference type="PANTHER" id="PTHR23152:SF4">
    <property type="entry name" value="2-OXOADIPATE DEHYDROGENASE COMPLEX COMPONENT E1"/>
    <property type="match status" value="1"/>
</dbReference>
<dbReference type="Gene3D" id="3.40.50.970">
    <property type="match status" value="1"/>
</dbReference>
<dbReference type="InterPro" id="IPR029061">
    <property type="entry name" value="THDP-binding"/>
</dbReference>
<keyword evidence="7" id="KW-0479">Metal-binding</keyword>
<dbReference type="InterPro" id="IPR011603">
    <property type="entry name" value="2oxoglutarate_DH_E1"/>
</dbReference>
<dbReference type="GO" id="GO:0005829">
    <property type="term" value="C:cytosol"/>
    <property type="evidence" value="ECO:0007669"/>
    <property type="project" value="TreeGrafter"/>
</dbReference>
<evidence type="ECO:0000256" key="3">
    <source>
        <dbReference type="ARBA" id="ARBA00003906"/>
    </source>
</evidence>
<dbReference type="Pfam" id="PF16870">
    <property type="entry name" value="OxoGdeHyase_C"/>
    <property type="match status" value="1"/>
</dbReference>
<name>A0A2H3NNH9_9BACT</name>
<dbReference type="SMART" id="SM00861">
    <property type="entry name" value="Transket_pyr"/>
    <property type="match status" value="1"/>
</dbReference>
<comment type="catalytic activity">
    <reaction evidence="12">
        <text>N(6)-[(R)-dihydrolipoyl]-L-lysyl-[protein] + succinyl-CoA = N(6)-[(R)-S(8)-succinyldihydrolipoyl]-L-lysyl-[protein] + CoA</text>
        <dbReference type="Rhea" id="RHEA:15213"/>
        <dbReference type="Rhea" id="RHEA-COMP:10475"/>
        <dbReference type="Rhea" id="RHEA-COMP:20092"/>
        <dbReference type="ChEBI" id="CHEBI:57287"/>
        <dbReference type="ChEBI" id="CHEBI:57292"/>
        <dbReference type="ChEBI" id="CHEBI:83100"/>
        <dbReference type="ChEBI" id="CHEBI:83120"/>
        <dbReference type="EC" id="2.3.1.61"/>
    </reaction>
</comment>
<dbReference type="EMBL" id="PDEP01000003">
    <property type="protein sequence ID" value="PEN08446.1"/>
    <property type="molecule type" value="Genomic_DNA"/>
</dbReference>
<evidence type="ECO:0000256" key="2">
    <source>
        <dbReference type="ARBA" id="ARBA00001964"/>
    </source>
</evidence>
<dbReference type="Gene3D" id="1.10.287.1150">
    <property type="entry name" value="TPP helical domain"/>
    <property type="match status" value="1"/>
</dbReference>
<keyword evidence="15" id="KW-0808">Transferase</keyword>
<keyword evidence="9" id="KW-0560">Oxidoreductase</keyword>
<gene>
    <name evidence="15" type="primary">kgd</name>
    <name evidence="15" type="ORF">CRI93_04860</name>
</gene>
<dbReference type="SUPFAM" id="SSF52518">
    <property type="entry name" value="Thiamin diphosphate-binding fold (THDP-binding)"/>
    <property type="match status" value="2"/>
</dbReference>
<proteinExistence type="inferred from homology"/>
<evidence type="ECO:0000256" key="8">
    <source>
        <dbReference type="ARBA" id="ARBA00022842"/>
    </source>
</evidence>
<dbReference type="AlphaFoldDB" id="A0A2H3NNH9"/>
<keyword evidence="8" id="KW-0460">Magnesium</keyword>
<dbReference type="FunFam" id="3.40.50.970:FF:000036">
    <property type="entry name" value="2-oxoglutarate dehydrogenase E1 component"/>
    <property type="match status" value="1"/>
</dbReference>
<dbReference type="InterPro" id="IPR001078">
    <property type="entry name" value="2-oxoacid_DH_actylTfrase"/>
</dbReference>
<dbReference type="Proteomes" id="UP000221024">
    <property type="component" value="Unassembled WGS sequence"/>
</dbReference>
<evidence type="ECO:0000256" key="7">
    <source>
        <dbReference type="ARBA" id="ARBA00022723"/>
    </source>
</evidence>
<dbReference type="Gene3D" id="3.40.50.11610">
    <property type="entry name" value="Multifunctional 2-oxoglutarate metabolism enzyme, C-terminal domain"/>
    <property type="match status" value="1"/>
</dbReference>
<feature type="domain" description="Transketolase-like pyrimidine-binding" evidence="14">
    <location>
        <begin position="913"/>
        <end position="1106"/>
    </location>
</feature>
<dbReference type="InterPro" id="IPR001017">
    <property type="entry name" value="DH_E1"/>
</dbReference>
<dbReference type="OrthoDB" id="9759785at2"/>
<dbReference type="NCBIfam" id="NF008907">
    <property type="entry name" value="PRK12270.1"/>
    <property type="match status" value="1"/>
</dbReference>
<keyword evidence="15" id="KW-0456">Lyase</keyword>
<evidence type="ECO:0000256" key="11">
    <source>
        <dbReference type="ARBA" id="ARBA00023268"/>
    </source>
</evidence>
<feature type="compositionally biased region" description="Low complexity" evidence="13">
    <location>
        <begin position="70"/>
        <end position="82"/>
    </location>
</feature>
<dbReference type="GO" id="GO:0006099">
    <property type="term" value="P:tricarboxylic acid cycle"/>
    <property type="evidence" value="ECO:0007669"/>
    <property type="project" value="UniProtKB-UniPathway"/>
</dbReference>
<dbReference type="Gene3D" id="3.40.50.12470">
    <property type="match status" value="1"/>
</dbReference>